<dbReference type="EMBL" id="JANBUW010000001">
    <property type="protein sequence ID" value="KAJ2852645.1"/>
    <property type="molecule type" value="Genomic_DNA"/>
</dbReference>
<proteinExistence type="predicted"/>
<dbReference type="Proteomes" id="UP001139887">
    <property type="component" value="Unassembled WGS sequence"/>
</dbReference>
<keyword evidence="3" id="KW-1185">Reference proteome</keyword>
<evidence type="ECO:0000313" key="3">
    <source>
        <dbReference type="Proteomes" id="UP001139887"/>
    </source>
</evidence>
<reference evidence="2" key="1">
    <citation type="submission" date="2022-07" db="EMBL/GenBank/DDBJ databases">
        <title>Phylogenomic reconstructions and comparative analyses of Kickxellomycotina fungi.</title>
        <authorList>
            <person name="Reynolds N.K."/>
            <person name="Stajich J.E."/>
            <person name="Barry K."/>
            <person name="Grigoriev I.V."/>
            <person name="Crous P."/>
            <person name="Smith M.E."/>
        </authorList>
    </citation>
    <scope>NUCLEOTIDE SEQUENCE</scope>
    <source>
        <strain evidence="2">NRRL 1566</strain>
    </source>
</reference>
<feature type="signal peptide" evidence="1">
    <location>
        <begin position="1"/>
        <end position="21"/>
    </location>
</feature>
<evidence type="ECO:0000313" key="2">
    <source>
        <dbReference type="EMBL" id="KAJ2852645.1"/>
    </source>
</evidence>
<evidence type="ECO:0000256" key="1">
    <source>
        <dbReference type="SAM" id="SignalP"/>
    </source>
</evidence>
<keyword evidence="1" id="KW-0732">Signal</keyword>
<feature type="chain" id="PRO_5040737752" evidence="1">
    <location>
        <begin position="22"/>
        <end position="138"/>
    </location>
</feature>
<gene>
    <name evidence="2" type="ORF">IWW36_000002</name>
</gene>
<dbReference type="AlphaFoldDB" id="A0A9W8IJA4"/>
<organism evidence="2 3">
    <name type="scientific">Coemansia brasiliensis</name>
    <dbReference type="NCBI Taxonomy" id="2650707"/>
    <lineage>
        <taxon>Eukaryota</taxon>
        <taxon>Fungi</taxon>
        <taxon>Fungi incertae sedis</taxon>
        <taxon>Zoopagomycota</taxon>
        <taxon>Kickxellomycotina</taxon>
        <taxon>Kickxellomycetes</taxon>
        <taxon>Kickxellales</taxon>
        <taxon>Kickxellaceae</taxon>
        <taxon>Coemansia</taxon>
    </lineage>
</organism>
<name>A0A9W8IJA4_9FUNG</name>
<accession>A0A9W8IJA4</accession>
<comment type="caution">
    <text evidence="2">The sequence shown here is derived from an EMBL/GenBank/DDBJ whole genome shotgun (WGS) entry which is preliminary data.</text>
</comment>
<sequence>MRSFSTVILAIAAAAPLIANAQQCSGNTAMCPNGEDGTSSTYLQCNSWSQQYETVNCPQGQVCYANPTAPDTVMCAPPGSGGVPSAGTCEGHTAKCASPGQSGDYFSCEPWSGQYVHNSCPDGLKCYNNSDGVTVICK</sequence>
<protein>
    <submittedName>
        <fullName evidence="2">Uncharacterized protein</fullName>
    </submittedName>
</protein>
<dbReference type="OrthoDB" id="5517728at2759"/>